<proteinExistence type="predicted"/>
<reference evidence="1" key="1">
    <citation type="submission" date="2019-02" db="EMBL/GenBank/DDBJ databases">
        <authorList>
            <person name="Gruber-Vodicka R. H."/>
            <person name="Seah K. B. B."/>
        </authorList>
    </citation>
    <scope>NUCLEOTIDE SEQUENCE</scope>
    <source>
        <strain evidence="1">BECK_BZ123</strain>
    </source>
</reference>
<evidence type="ECO:0000313" key="1">
    <source>
        <dbReference type="EMBL" id="VFK49153.1"/>
    </source>
</evidence>
<sequence>MNMSALRAKTDDWFLHFQWLDITENVLKALSISKSLQMDHPLADPCFKKCVICDKIPVQALM</sequence>
<gene>
    <name evidence="1" type="ORF">BECKTC1821D_GA0114238_107010</name>
</gene>
<protein>
    <submittedName>
        <fullName evidence="1">Uncharacterized protein</fullName>
    </submittedName>
</protein>
<dbReference type="AlphaFoldDB" id="A0A450Z5U1"/>
<name>A0A450Z5U1_9GAMM</name>
<dbReference type="EMBL" id="CAADFS010000070">
    <property type="protein sequence ID" value="VFK49153.1"/>
    <property type="molecule type" value="Genomic_DNA"/>
</dbReference>
<organism evidence="1">
    <name type="scientific">Candidatus Kentrum sp. TC</name>
    <dbReference type="NCBI Taxonomy" id="2126339"/>
    <lineage>
        <taxon>Bacteria</taxon>
        <taxon>Pseudomonadati</taxon>
        <taxon>Pseudomonadota</taxon>
        <taxon>Gammaproteobacteria</taxon>
        <taxon>Candidatus Kentrum</taxon>
    </lineage>
</organism>
<accession>A0A450Z5U1</accession>